<evidence type="ECO:0000313" key="1">
    <source>
        <dbReference type="EMBL" id="WMT83263.1"/>
    </source>
</evidence>
<keyword evidence="2" id="KW-1185">Reference proteome</keyword>
<dbReference type="EMBL" id="CP101637">
    <property type="protein sequence ID" value="WMT83263.1"/>
    <property type="molecule type" value="Genomic_DNA"/>
</dbReference>
<accession>A0ABY9Q6W8</accession>
<dbReference type="InterPro" id="IPR009045">
    <property type="entry name" value="Zn_M74/Hedgehog-like"/>
</dbReference>
<organism evidence="1 2">
    <name type="scientific">Terrisporobacter mayombei</name>
    <dbReference type="NCBI Taxonomy" id="1541"/>
    <lineage>
        <taxon>Bacteria</taxon>
        <taxon>Bacillati</taxon>
        <taxon>Bacillota</taxon>
        <taxon>Clostridia</taxon>
        <taxon>Peptostreptococcales</taxon>
        <taxon>Peptostreptococcaceae</taxon>
        <taxon>Terrisporobacter</taxon>
    </lineage>
</organism>
<name>A0ABY9Q6W8_9FIRM</name>
<protein>
    <recommendedName>
        <fullName evidence="3">Peptidase M15B domain-containing protein</fullName>
    </recommendedName>
</protein>
<dbReference type="Proteomes" id="UP001235030">
    <property type="component" value="Chromosome"/>
</dbReference>
<reference evidence="1 2" key="1">
    <citation type="submission" date="2022-07" db="EMBL/GenBank/DDBJ databases">
        <title>Genome sequence of Terrisporobacter mayombei DSM6539.</title>
        <authorList>
            <person name="Boeer T."/>
            <person name="Bengelsdorf F.R."/>
            <person name="Daniel R."/>
            <person name="Poehlein A."/>
        </authorList>
    </citation>
    <scope>NUCLEOTIDE SEQUENCE [LARGE SCALE GENOMIC DNA]</scope>
    <source>
        <strain evidence="1 2">DSM 6539</strain>
    </source>
</reference>
<dbReference type="Gene3D" id="3.30.1380.10">
    <property type="match status" value="1"/>
</dbReference>
<dbReference type="SUPFAM" id="SSF55166">
    <property type="entry name" value="Hedgehog/DD-peptidase"/>
    <property type="match status" value="1"/>
</dbReference>
<evidence type="ECO:0000313" key="2">
    <source>
        <dbReference type="Proteomes" id="UP001235030"/>
    </source>
</evidence>
<proteinExistence type="predicted"/>
<gene>
    <name evidence="1" type="ORF">TEMA_37740</name>
</gene>
<sequence>MGYGFEPWHFRYVGYDVAKYIYENDLILEDLYK</sequence>
<evidence type="ECO:0008006" key="3">
    <source>
        <dbReference type="Google" id="ProtNLM"/>
    </source>
</evidence>